<feature type="region of interest" description="Disordered" evidence="1">
    <location>
        <begin position="142"/>
        <end position="185"/>
    </location>
</feature>
<comment type="caution">
    <text evidence="3">The sequence shown here is derived from an EMBL/GenBank/DDBJ whole genome shotgun (WGS) entry which is preliminary data.</text>
</comment>
<gene>
    <name evidence="3" type="ORF">NP493_232g00024</name>
</gene>
<protein>
    <recommendedName>
        <fullName evidence="2">Reverse transcriptase domain-containing protein</fullName>
    </recommendedName>
</protein>
<proteinExistence type="predicted"/>
<dbReference type="PANTHER" id="PTHR47027:SF25">
    <property type="entry name" value="REVERSE TRANSCRIPTASE DOMAIN-CONTAINING PROTEIN"/>
    <property type="match status" value="1"/>
</dbReference>
<dbReference type="InterPro" id="IPR000477">
    <property type="entry name" value="RT_dom"/>
</dbReference>
<organism evidence="3 4">
    <name type="scientific">Ridgeia piscesae</name>
    <name type="common">Tubeworm</name>
    <dbReference type="NCBI Taxonomy" id="27915"/>
    <lineage>
        <taxon>Eukaryota</taxon>
        <taxon>Metazoa</taxon>
        <taxon>Spiralia</taxon>
        <taxon>Lophotrochozoa</taxon>
        <taxon>Annelida</taxon>
        <taxon>Polychaeta</taxon>
        <taxon>Sedentaria</taxon>
        <taxon>Canalipalpata</taxon>
        <taxon>Sabellida</taxon>
        <taxon>Siboglinidae</taxon>
        <taxon>Ridgeia</taxon>
    </lineage>
</organism>
<name>A0AAD9NZS4_RIDPI</name>
<accession>A0AAD9NZS4</accession>
<dbReference type="Proteomes" id="UP001209878">
    <property type="component" value="Unassembled WGS sequence"/>
</dbReference>
<sequence length="185" mass="21748">MQEKTELLTTVSTQLGLNINRSKTKVMKANKKNNNPITMKGDPLEERKTETEFTYLGSTINKNGGRGEDVKARILKARVVFIMLITIWGAKQDTKRIQNFIKESLCRILHLKWTDKVSNITLWKWTKQLLIENEIKKRKWRWTHSGNLKKPSPVRPSHGTPPRPGKRRRGRPRNTWRREKGKQKR</sequence>
<dbReference type="PANTHER" id="PTHR47027">
    <property type="entry name" value="REVERSE TRANSCRIPTASE DOMAIN-CONTAINING PROTEIN"/>
    <property type="match status" value="1"/>
</dbReference>
<evidence type="ECO:0000313" key="4">
    <source>
        <dbReference type="Proteomes" id="UP001209878"/>
    </source>
</evidence>
<evidence type="ECO:0000259" key="2">
    <source>
        <dbReference type="PROSITE" id="PS50878"/>
    </source>
</evidence>
<dbReference type="EMBL" id="JAODUO010000232">
    <property type="protein sequence ID" value="KAK2185503.1"/>
    <property type="molecule type" value="Genomic_DNA"/>
</dbReference>
<feature type="domain" description="Reverse transcriptase" evidence="2">
    <location>
        <begin position="1"/>
        <end position="60"/>
    </location>
</feature>
<evidence type="ECO:0000313" key="3">
    <source>
        <dbReference type="EMBL" id="KAK2185503.1"/>
    </source>
</evidence>
<reference evidence="3" key="1">
    <citation type="journal article" date="2023" name="Mol. Biol. Evol.">
        <title>Third-Generation Sequencing Reveals the Adaptive Role of the Epigenome in Three Deep-Sea Polychaetes.</title>
        <authorList>
            <person name="Perez M."/>
            <person name="Aroh O."/>
            <person name="Sun Y."/>
            <person name="Lan Y."/>
            <person name="Juniper S.K."/>
            <person name="Young C.R."/>
            <person name="Angers B."/>
            <person name="Qian P.Y."/>
        </authorList>
    </citation>
    <scope>NUCLEOTIDE SEQUENCE</scope>
    <source>
        <strain evidence="3">R07B-5</strain>
    </source>
</reference>
<dbReference type="AlphaFoldDB" id="A0AAD9NZS4"/>
<feature type="compositionally biased region" description="Basic residues" evidence="1">
    <location>
        <begin position="164"/>
        <end position="185"/>
    </location>
</feature>
<keyword evidence="4" id="KW-1185">Reference proteome</keyword>
<dbReference type="PROSITE" id="PS50878">
    <property type="entry name" value="RT_POL"/>
    <property type="match status" value="1"/>
</dbReference>
<evidence type="ECO:0000256" key="1">
    <source>
        <dbReference type="SAM" id="MobiDB-lite"/>
    </source>
</evidence>